<dbReference type="PROSITE" id="PS51072">
    <property type="entry name" value="MHD"/>
    <property type="match status" value="1"/>
</dbReference>
<reference evidence="2 3" key="1">
    <citation type="submission" date="2021-03" db="EMBL/GenBank/DDBJ databases">
        <title>novel species isolated from a fishpond in China.</title>
        <authorList>
            <person name="Lu H."/>
            <person name="Cai Z."/>
        </authorList>
    </citation>
    <scope>NUCLEOTIDE SEQUENCE [LARGE SCALE GENOMIC DNA]</scope>
    <source>
        <strain evidence="2 3">H41</strain>
    </source>
</reference>
<accession>A0ABS3C7H0</accession>
<protein>
    <submittedName>
        <fullName evidence="2">DUF11 domain-containing protein</fullName>
    </submittedName>
</protein>
<dbReference type="Pfam" id="PF01345">
    <property type="entry name" value="DUF11"/>
    <property type="match status" value="6"/>
</dbReference>
<comment type="caution">
    <text evidence="2">The sequence shown here is derived from an EMBL/GenBank/DDBJ whole genome shotgun (WGS) entry which is preliminary data.</text>
</comment>
<keyword evidence="3" id="KW-1185">Reference proteome</keyword>
<dbReference type="Gene3D" id="2.60.40.1170">
    <property type="entry name" value="Mu homology domain, subdomain B"/>
    <property type="match status" value="1"/>
</dbReference>
<sequence length="1052" mass="108032">SSPVFRFYADAALTTELANLSVSPTVTTSYYVTVAGDGVCENSPGQAAVLTVDVNTAATAADINVSDLTICEGESVVLSALSGTVSSPVFRFYADAALTTELANLSVSPTVTTSYYVTVAGDGVCENAPGQAAVLTVNVNATAAPVIANPNQSFCASSAPALASISVEGEGIVWYASEIGGIPLAASTILENGKSYFAARVDSDTNCESKDRARVTVSLVNCDAGEGLLVVKAAESATVTAGETFTYSIAVVNTNSTPISNVTVTDVLDAKLRYENSSNSGQFASGAVVWNIPSVPANSALDLTVWVSTSSDLAPGTQISNVAVASSPDDPEGPKESDPAVVTVEKAANLTITKTAGSPTVLAGGNLEYTIRVANAGPSDAAELTVTDALAAGLVFGSAGQDGVHSEGMVTWEIASLAAGESVELTLVVSLAADLAAGTQLSNVAVVSSPDDPDGPKESDPAVVTVENAAKLSVTKTASSSTALAGGDLEYTIRVANAGPSDAAELTVTDALAAGLVFGSAGQGGVHSEGLVTWKIASLAAGESVELTLVVSLAADLAAGTQLSNVAVVSSPDDPDGPKESDPAVVTVQDPRPLAISKLPSIEEAKVGQGYSYVITVSNTSLVTLEQVLVQDRLPLGLSFVAASGAGEFEDGVVSWLVPSLAAGESMALQLQVVVNGDAVVGQVIHNVATVSVDAGLGSPQESDRGNGVLIIADPDGEPEPAQTSLSLTKTADLQSVALGGMVTYTISVVNTGTSPAYDLVLTDSIPLGTLPIQTTPQGDVGEKAVTWTRGSLDPGAVWEVEIQLMVTDAGVPLVNWVFASGRNFPPVRSSSAPIQIEAAQNEVDLRVQKEVSASLVNLGAEFEYKITLQNNSASTANAVVVTDVLSPLVRLVDVSASSGSASYDSENHTVTWTLETMSANSSQFLTIKVVALSAGLVSNTAQVSSEDLETEPMDNTDTVSHTQMEFEIPNAITPNGDGVNDTWVIKGLREFFATNKVTIVNRWGVEVYKSSNYQNDWSGGNLNGGTYFYQLEVRDSSGKEHTFTGFITLIK</sequence>
<dbReference type="Gene3D" id="2.60.40.740">
    <property type="match status" value="1"/>
</dbReference>
<evidence type="ECO:0000313" key="2">
    <source>
        <dbReference type="EMBL" id="MBN7813051.1"/>
    </source>
</evidence>
<dbReference type="NCBIfam" id="TIGR01451">
    <property type="entry name" value="B_ant_repeat"/>
    <property type="match status" value="6"/>
</dbReference>
<dbReference type="PANTHER" id="PTHR34819:SF3">
    <property type="entry name" value="CELL SURFACE PROTEIN"/>
    <property type="match status" value="1"/>
</dbReference>
<dbReference type="PANTHER" id="PTHR34819">
    <property type="entry name" value="LARGE CYSTEINE-RICH PERIPLASMIC PROTEIN OMCB"/>
    <property type="match status" value="1"/>
</dbReference>
<dbReference type="InterPro" id="IPR036168">
    <property type="entry name" value="AP2_Mu_C_sf"/>
</dbReference>
<dbReference type="Proteomes" id="UP000664317">
    <property type="component" value="Unassembled WGS sequence"/>
</dbReference>
<dbReference type="Pfam" id="PF13585">
    <property type="entry name" value="CHU_C"/>
    <property type="match status" value="1"/>
</dbReference>
<proteinExistence type="predicted"/>
<dbReference type="InterPro" id="IPR026341">
    <property type="entry name" value="T9SS_type_B"/>
</dbReference>
<gene>
    <name evidence="2" type="ORF">J0A68_19005</name>
</gene>
<dbReference type="Gene3D" id="2.60.40.10">
    <property type="entry name" value="Immunoglobulins"/>
    <property type="match status" value="2"/>
</dbReference>
<evidence type="ECO:0000313" key="3">
    <source>
        <dbReference type="Proteomes" id="UP000664317"/>
    </source>
</evidence>
<feature type="non-terminal residue" evidence="2">
    <location>
        <position position="1"/>
    </location>
</feature>
<dbReference type="EMBL" id="JAFKCT010000010">
    <property type="protein sequence ID" value="MBN7813051.1"/>
    <property type="molecule type" value="Genomic_DNA"/>
</dbReference>
<dbReference type="RefSeq" id="WP_206579829.1">
    <property type="nucleotide sequence ID" value="NZ_JAFKCT010000010.1"/>
</dbReference>
<name>A0ABS3C7H0_9BACT</name>
<dbReference type="InterPro" id="IPR044023">
    <property type="entry name" value="Ig_7"/>
</dbReference>
<dbReference type="InterPro" id="IPR001434">
    <property type="entry name" value="OmcB-like_DUF11"/>
</dbReference>
<dbReference type="InterPro" id="IPR028565">
    <property type="entry name" value="MHD"/>
</dbReference>
<feature type="domain" description="MHD" evidence="1">
    <location>
        <begin position="713"/>
        <end position="1001"/>
    </location>
</feature>
<dbReference type="SUPFAM" id="SSF49447">
    <property type="entry name" value="Second domain of Mu2 adaptin subunit (ap50) of ap2 adaptor"/>
    <property type="match status" value="1"/>
</dbReference>
<organism evidence="2 3">
    <name type="scientific">Algoriphagus oliviformis</name>
    <dbReference type="NCBI Taxonomy" id="2811231"/>
    <lineage>
        <taxon>Bacteria</taxon>
        <taxon>Pseudomonadati</taxon>
        <taxon>Bacteroidota</taxon>
        <taxon>Cytophagia</taxon>
        <taxon>Cytophagales</taxon>
        <taxon>Cyclobacteriaceae</taxon>
        <taxon>Algoriphagus</taxon>
    </lineage>
</organism>
<dbReference type="InterPro" id="IPR051172">
    <property type="entry name" value="Chlamydia_OmcB"/>
</dbReference>
<dbReference type="Pfam" id="PF19081">
    <property type="entry name" value="Ig_7"/>
    <property type="match status" value="1"/>
</dbReference>
<dbReference type="InterPro" id="IPR047589">
    <property type="entry name" value="DUF11_rpt"/>
</dbReference>
<dbReference type="NCBIfam" id="TIGR04131">
    <property type="entry name" value="Bac_Flav_CTERM"/>
    <property type="match status" value="1"/>
</dbReference>
<evidence type="ECO:0000259" key="1">
    <source>
        <dbReference type="PROSITE" id="PS51072"/>
    </source>
</evidence>
<dbReference type="InterPro" id="IPR013783">
    <property type="entry name" value="Ig-like_fold"/>
</dbReference>